<name>A0A915M7G9_MELJA</name>
<proteinExistence type="predicted"/>
<organism evidence="1 2">
    <name type="scientific">Meloidogyne javanica</name>
    <name type="common">Root-knot nematode worm</name>
    <dbReference type="NCBI Taxonomy" id="6303"/>
    <lineage>
        <taxon>Eukaryota</taxon>
        <taxon>Metazoa</taxon>
        <taxon>Ecdysozoa</taxon>
        <taxon>Nematoda</taxon>
        <taxon>Chromadorea</taxon>
        <taxon>Rhabditida</taxon>
        <taxon>Tylenchina</taxon>
        <taxon>Tylenchomorpha</taxon>
        <taxon>Tylenchoidea</taxon>
        <taxon>Meloidogynidae</taxon>
        <taxon>Meloidogyninae</taxon>
        <taxon>Meloidogyne</taxon>
        <taxon>Meloidogyne incognita group</taxon>
    </lineage>
</organism>
<dbReference type="Proteomes" id="UP000887561">
    <property type="component" value="Unplaced"/>
</dbReference>
<protein>
    <submittedName>
        <fullName evidence="2">Uncharacterized protein</fullName>
    </submittedName>
</protein>
<accession>A0A915M7G9</accession>
<dbReference type="AlphaFoldDB" id="A0A915M7G9"/>
<evidence type="ECO:0000313" key="2">
    <source>
        <dbReference type="WBParaSite" id="scaffold34322_cov186.g21304"/>
    </source>
</evidence>
<dbReference type="WBParaSite" id="scaffold34322_cov186.g21304">
    <property type="protein sequence ID" value="scaffold34322_cov186.g21304"/>
    <property type="gene ID" value="scaffold34322_cov186.g21304"/>
</dbReference>
<sequence>MKITFYDRNTLHINGTNALDFLQALSDKNLISKIREQSNVDKEYFEESVNGAWLEDYLGVLALNIDLGIEVPLLNRDIAFGMLYRRDYPVKCRKEKDQCKLFNNATLIERYACKQVIECWSRIPAPEHNPKSKDEIVGCNAKFIDEVKDNPNIPIANVTKIRRNNDKSWEKLDKIEKEIDTIKNDRPTQKFLVKTQQAAIKYSDEIDLAYDKMNSTLYEAIFKLNDAIKKAEKTNDEEDLMAVEIALDEFSKTLQAAVTFDNEYHWAYNSILAVHLKMDMIVDLATGKDE</sequence>
<reference evidence="2" key="1">
    <citation type="submission" date="2022-11" db="UniProtKB">
        <authorList>
            <consortium name="WormBaseParasite"/>
        </authorList>
    </citation>
    <scope>IDENTIFICATION</scope>
</reference>
<evidence type="ECO:0000313" key="1">
    <source>
        <dbReference type="Proteomes" id="UP000887561"/>
    </source>
</evidence>
<keyword evidence="1" id="KW-1185">Reference proteome</keyword>